<evidence type="ECO:0000256" key="6">
    <source>
        <dbReference type="ARBA" id="ARBA00022741"/>
    </source>
</evidence>
<feature type="domain" description="Riboflavin kinase" evidence="8">
    <location>
        <begin position="247"/>
        <end position="377"/>
    </location>
</feature>
<keyword evidence="3" id="KW-0285">Flavoprotein</keyword>
<dbReference type="UniPathway" id="UPA00276">
    <property type="reaction ID" value="UER00406"/>
</dbReference>
<evidence type="ECO:0000256" key="2">
    <source>
        <dbReference type="ARBA" id="ARBA00012105"/>
    </source>
</evidence>
<dbReference type="InterPro" id="IPR015865">
    <property type="entry name" value="Riboflavin_kinase_bac/euk"/>
</dbReference>
<dbReference type="STRING" id="564608.C1N4L5"/>
<evidence type="ECO:0000256" key="4">
    <source>
        <dbReference type="ARBA" id="ARBA00022643"/>
    </source>
</evidence>
<organism evidence="10">
    <name type="scientific">Micromonas pusilla (strain CCMP1545)</name>
    <name type="common">Picoplanktonic green alga</name>
    <dbReference type="NCBI Taxonomy" id="564608"/>
    <lineage>
        <taxon>Eukaryota</taxon>
        <taxon>Viridiplantae</taxon>
        <taxon>Chlorophyta</taxon>
        <taxon>Mamiellophyceae</taxon>
        <taxon>Mamiellales</taxon>
        <taxon>Mamiellaceae</taxon>
        <taxon>Micromonas</taxon>
    </lineage>
</organism>
<dbReference type="SFLD" id="SFLDS00003">
    <property type="entry name" value="Haloacid_Dehalogenase"/>
    <property type="match status" value="1"/>
</dbReference>
<dbReference type="GeneID" id="9688459"/>
<evidence type="ECO:0000256" key="7">
    <source>
        <dbReference type="ARBA" id="ARBA00022840"/>
    </source>
</evidence>
<dbReference type="OrthoDB" id="498027at2759"/>
<dbReference type="GO" id="GO:0008531">
    <property type="term" value="F:riboflavin kinase activity"/>
    <property type="evidence" value="ECO:0007669"/>
    <property type="project" value="UniProtKB-EC"/>
</dbReference>
<dbReference type="InterPro" id="IPR023214">
    <property type="entry name" value="HAD_sf"/>
</dbReference>
<dbReference type="Gene3D" id="3.40.50.1000">
    <property type="entry name" value="HAD superfamily/HAD-like"/>
    <property type="match status" value="1"/>
</dbReference>
<evidence type="ECO:0000256" key="5">
    <source>
        <dbReference type="ARBA" id="ARBA00022679"/>
    </source>
</evidence>
<dbReference type="Gene3D" id="1.10.150.240">
    <property type="entry name" value="Putative phosphatase, domain 2"/>
    <property type="match status" value="1"/>
</dbReference>
<dbReference type="GO" id="GO:0005524">
    <property type="term" value="F:ATP binding"/>
    <property type="evidence" value="ECO:0007669"/>
    <property type="project" value="UniProtKB-KW"/>
</dbReference>
<dbReference type="KEGG" id="mpp:MICPUCDRAFT_36086"/>
<dbReference type="SFLD" id="SFLDG01135">
    <property type="entry name" value="C1.5.6:_HAD__Beta-PGM__Phospha"/>
    <property type="match status" value="1"/>
</dbReference>
<name>C1N4L5_MICPC</name>
<dbReference type="Gene3D" id="2.40.30.30">
    <property type="entry name" value="Riboflavin kinase-like"/>
    <property type="match status" value="1"/>
</dbReference>
<keyword evidence="4" id="KW-0288">FMN</keyword>
<evidence type="ECO:0000313" key="10">
    <source>
        <dbReference type="Proteomes" id="UP000001876"/>
    </source>
</evidence>
<dbReference type="SUPFAM" id="SSF82114">
    <property type="entry name" value="Riboflavin kinase-like"/>
    <property type="match status" value="1"/>
</dbReference>
<dbReference type="InterPro" id="IPR023468">
    <property type="entry name" value="Riboflavin_kinase"/>
</dbReference>
<dbReference type="SMART" id="SM00904">
    <property type="entry name" value="Flavokinase"/>
    <property type="match status" value="1"/>
</dbReference>
<dbReference type="InterPro" id="IPR006439">
    <property type="entry name" value="HAD-SF_hydro_IA"/>
</dbReference>
<keyword evidence="5" id="KW-0808">Transferase</keyword>
<dbReference type="FunFam" id="2.40.30.30:FF:000005">
    <property type="entry name" value="Haloacid dehalogenase-like hydrolase domain-containing protein 1A"/>
    <property type="match status" value="1"/>
</dbReference>
<evidence type="ECO:0000313" key="9">
    <source>
        <dbReference type="EMBL" id="EEH52958.1"/>
    </source>
</evidence>
<evidence type="ECO:0000259" key="8">
    <source>
        <dbReference type="SMART" id="SM00904"/>
    </source>
</evidence>
<dbReference type="InterPro" id="IPR023465">
    <property type="entry name" value="Riboflavin_kinase_dom_sf"/>
</dbReference>
<keyword evidence="7" id="KW-0067">ATP-binding</keyword>
<dbReference type="RefSeq" id="XP_003063019.1">
    <property type="nucleotide sequence ID" value="XM_003062973.1"/>
</dbReference>
<sequence length="402" mass="43143">MTARDATHVILDLDGTLINTEQLVDEVVSAIVHDLADRDPKAVRDALERVRGMRPRDGSERLIDLLQLTDPKTSARASADALLALTEAKLNARWGEVALMPGASRLLRFLADAEIPVALATSTPAKYLAAKMASHAGALDGMRCVCTGDEVERGKPDPEIFRLAASRLGVDPARCVVIEDTPLGVRAAKAAGMHVVAVPSIAKRDDLYVDAGADVVISSLYDLDFAAFLPAGSDWIAHETLLDPVLPLPEIVRVGGAVVKGFGRGSKVLGIPTANLDATPLKLQSDALAPGIYFGHAALPGGRIYDMVMSIGWNPFFDNARKTIEPWLLHEFESDFYDVELRLTVVGYVRPEANFTTLECLIARIRRDGDVASAALRMEPFAAHRNDAFLTFEAGEGEGGGG</sequence>
<dbReference type="eggNOG" id="KOG3110">
    <property type="taxonomic scope" value="Eukaryota"/>
</dbReference>
<evidence type="ECO:0000256" key="3">
    <source>
        <dbReference type="ARBA" id="ARBA00022630"/>
    </source>
</evidence>
<dbReference type="SUPFAM" id="SSF56784">
    <property type="entry name" value="HAD-like"/>
    <property type="match status" value="1"/>
</dbReference>
<dbReference type="NCBIfam" id="TIGR01509">
    <property type="entry name" value="HAD-SF-IA-v3"/>
    <property type="match status" value="1"/>
</dbReference>
<evidence type="ECO:0000256" key="1">
    <source>
        <dbReference type="ARBA" id="ARBA00005201"/>
    </source>
</evidence>
<gene>
    <name evidence="9" type="ORF">MICPUCDRAFT_36086</name>
</gene>
<dbReference type="InterPro" id="IPR036412">
    <property type="entry name" value="HAD-like_sf"/>
</dbReference>
<dbReference type="PANTHER" id="PTHR22749">
    <property type="entry name" value="RIBOFLAVIN KINASE/FMN ADENYLYLTRANSFERASE"/>
    <property type="match status" value="1"/>
</dbReference>
<dbReference type="Proteomes" id="UP000001876">
    <property type="component" value="Unassembled WGS sequence"/>
</dbReference>
<dbReference type="OMA" id="QWDGRES"/>
<dbReference type="InterPro" id="IPR023198">
    <property type="entry name" value="PGP-like_dom2"/>
</dbReference>
<comment type="pathway">
    <text evidence="1">Cofactor biosynthesis; FMN biosynthesis; FMN from riboflavin (ATP route): step 1/1.</text>
</comment>
<accession>C1N4L5</accession>
<dbReference type="Pfam" id="PF00702">
    <property type="entry name" value="Hydrolase"/>
    <property type="match status" value="1"/>
</dbReference>
<dbReference type="eggNOG" id="KOG2914">
    <property type="taxonomic scope" value="Eukaryota"/>
</dbReference>
<proteinExistence type="predicted"/>
<dbReference type="AlphaFoldDB" id="C1N4L5"/>
<dbReference type="EMBL" id="GG663747">
    <property type="protein sequence ID" value="EEH52958.1"/>
    <property type="molecule type" value="Genomic_DNA"/>
</dbReference>
<dbReference type="EC" id="2.7.1.26" evidence="2"/>
<protein>
    <recommendedName>
        <fullName evidence="2">riboflavin kinase</fullName>
        <ecNumber evidence="2">2.7.1.26</ecNumber>
    </recommendedName>
</protein>
<dbReference type="GO" id="GO:0009231">
    <property type="term" value="P:riboflavin biosynthetic process"/>
    <property type="evidence" value="ECO:0007669"/>
    <property type="project" value="InterPro"/>
</dbReference>
<dbReference type="SFLD" id="SFLDG01129">
    <property type="entry name" value="C1.5:_HAD__Beta-PGM__Phosphata"/>
    <property type="match status" value="1"/>
</dbReference>
<dbReference type="PANTHER" id="PTHR22749:SF6">
    <property type="entry name" value="RIBOFLAVIN KINASE"/>
    <property type="match status" value="1"/>
</dbReference>
<keyword evidence="10" id="KW-1185">Reference proteome</keyword>
<dbReference type="GO" id="GO:0009398">
    <property type="term" value="P:FMN biosynthetic process"/>
    <property type="evidence" value="ECO:0007669"/>
    <property type="project" value="UniProtKB-UniPathway"/>
</dbReference>
<reference evidence="9 10" key="1">
    <citation type="journal article" date="2009" name="Science">
        <title>Green evolution and dynamic adaptations revealed by genomes of the marine picoeukaryotes Micromonas.</title>
        <authorList>
            <person name="Worden A.Z."/>
            <person name="Lee J.H."/>
            <person name="Mock T."/>
            <person name="Rouze P."/>
            <person name="Simmons M.P."/>
            <person name="Aerts A.L."/>
            <person name="Allen A.E."/>
            <person name="Cuvelier M.L."/>
            <person name="Derelle E."/>
            <person name="Everett M.V."/>
            <person name="Foulon E."/>
            <person name="Grimwood J."/>
            <person name="Gundlach H."/>
            <person name="Henrissat B."/>
            <person name="Napoli C."/>
            <person name="McDonald S.M."/>
            <person name="Parker M.S."/>
            <person name="Rombauts S."/>
            <person name="Salamov A."/>
            <person name="Von Dassow P."/>
            <person name="Badger J.H."/>
            <person name="Coutinho P.M."/>
            <person name="Demir E."/>
            <person name="Dubchak I."/>
            <person name="Gentemann C."/>
            <person name="Eikrem W."/>
            <person name="Gready J.E."/>
            <person name="John U."/>
            <person name="Lanier W."/>
            <person name="Lindquist E.A."/>
            <person name="Lucas S."/>
            <person name="Mayer K.F."/>
            <person name="Moreau H."/>
            <person name="Not F."/>
            <person name="Otillar R."/>
            <person name="Panaud O."/>
            <person name="Pangilinan J."/>
            <person name="Paulsen I."/>
            <person name="Piegu B."/>
            <person name="Poliakov A."/>
            <person name="Robbens S."/>
            <person name="Schmutz J."/>
            <person name="Toulza E."/>
            <person name="Wyss T."/>
            <person name="Zelensky A."/>
            <person name="Zhou K."/>
            <person name="Armbrust E.V."/>
            <person name="Bhattacharya D."/>
            <person name="Goodenough U.W."/>
            <person name="Van de Peer Y."/>
            <person name="Grigoriev I.V."/>
        </authorList>
    </citation>
    <scope>NUCLEOTIDE SEQUENCE [LARGE SCALE GENOMIC DNA]</scope>
    <source>
        <strain evidence="9 10">CCMP1545</strain>
    </source>
</reference>
<keyword evidence="6" id="KW-0547">Nucleotide-binding</keyword>
<dbReference type="Pfam" id="PF01687">
    <property type="entry name" value="Flavokinase"/>
    <property type="match status" value="1"/>
</dbReference>